<evidence type="ECO:0000313" key="2">
    <source>
        <dbReference type="EMBL" id="MBB1153101.1"/>
    </source>
</evidence>
<proteinExistence type="predicted"/>
<feature type="transmembrane region" description="Helical" evidence="1">
    <location>
        <begin position="455"/>
        <end position="478"/>
    </location>
</feature>
<name>A0A7W3Z973_9PSEU</name>
<evidence type="ECO:0000256" key="1">
    <source>
        <dbReference type="SAM" id="Phobius"/>
    </source>
</evidence>
<keyword evidence="1" id="KW-1133">Transmembrane helix</keyword>
<dbReference type="RefSeq" id="WP_182890290.1">
    <property type="nucleotide sequence ID" value="NZ_JACGZW010000003.1"/>
</dbReference>
<gene>
    <name evidence="2" type="ORF">H4281_08160</name>
</gene>
<evidence type="ECO:0000313" key="3">
    <source>
        <dbReference type="Proteomes" id="UP000526734"/>
    </source>
</evidence>
<keyword evidence="1" id="KW-0812">Transmembrane</keyword>
<reference evidence="2 3" key="1">
    <citation type="submission" date="2020-08" db="EMBL/GenBank/DDBJ databases">
        <title>Amycolatopsis sp. nov. DR6-1 isolated from Dendrobium heterocarpum.</title>
        <authorList>
            <person name="Tedsree N."/>
            <person name="Kuncharoen N."/>
            <person name="Likhitwitayawuid K."/>
            <person name="Tanasupawat S."/>
        </authorList>
    </citation>
    <scope>NUCLEOTIDE SEQUENCE [LARGE SCALE GENOMIC DNA]</scope>
    <source>
        <strain evidence="2 3">DR6-1</strain>
    </source>
</reference>
<feature type="transmembrane region" description="Helical" evidence="1">
    <location>
        <begin position="6"/>
        <end position="26"/>
    </location>
</feature>
<dbReference type="EMBL" id="JACGZW010000003">
    <property type="protein sequence ID" value="MBB1153101.1"/>
    <property type="molecule type" value="Genomic_DNA"/>
</dbReference>
<sequence>MAVELIVPGYLFGGSALALVLLWIAAWAERRSAVLAAVFHTLCGITVSFMALYWFSASAAVPALAWYGVPAVVAALFAWRGWHQQRWVKRVDSASEPSFGFLARHGLAVPRDHPDPWPSRATVEFTHHGHRLLGIEYSTESPYRDENFRRKSKLAEALSSIYSVVELRIPNVPALTIAPKTKAFAPDHFTPLEDMRITRNQFGWLRPDTTLHEFETDPGFDRRFSVYTSDPEFAREMLTGEVRELLLNDRFFRVHQVAFREDAIWTTDTGGLTEDRMFDNSRKLAMLAAAVPSAIWEKWANDRQFRSVATSADTGYDAWIGKRGGFIRTPLNRRRDARDRQPVTSISLTARTLIALAMITIGVAPAGNSLAVLTRLAPQVQATVSRVSEGGTRHCVTTSGGMSCTEDRAEIDGTYEQDGSIHEITADWTKNELPAPGTVVEVAVGPFWGHPGYQIGSVFAAVDLLGALIWLFPGLLLLKRTYLPSVPRRVKKRREALAEV</sequence>
<feature type="transmembrane region" description="Helical" evidence="1">
    <location>
        <begin position="343"/>
        <end position="364"/>
    </location>
</feature>
<feature type="transmembrane region" description="Helical" evidence="1">
    <location>
        <begin position="33"/>
        <end position="55"/>
    </location>
</feature>
<keyword evidence="3" id="KW-1185">Reference proteome</keyword>
<dbReference type="Proteomes" id="UP000526734">
    <property type="component" value="Unassembled WGS sequence"/>
</dbReference>
<organism evidence="2 3">
    <name type="scientific">Amycolatopsis dendrobii</name>
    <dbReference type="NCBI Taxonomy" id="2760662"/>
    <lineage>
        <taxon>Bacteria</taxon>
        <taxon>Bacillati</taxon>
        <taxon>Actinomycetota</taxon>
        <taxon>Actinomycetes</taxon>
        <taxon>Pseudonocardiales</taxon>
        <taxon>Pseudonocardiaceae</taxon>
        <taxon>Amycolatopsis</taxon>
    </lineage>
</organism>
<comment type="caution">
    <text evidence="2">The sequence shown here is derived from an EMBL/GenBank/DDBJ whole genome shotgun (WGS) entry which is preliminary data.</text>
</comment>
<dbReference type="AlphaFoldDB" id="A0A7W3Z973"/>
<feature type="transmembrane region" description="Helical" evidence="1">
    <location>
        <begin position="61"/>
        <end position="79"/>
    </location>
</feature>
<accession>A0A7W3Z973</accession>
<keyword evidence="1" id="KW-0472">Membrane</keyword>
<protein>
    <submittedName>
        <fullName evidence="2">Uncharacterized protein</fullName>
    </submittedName>
</protein>